<dbReference type="AlphaFoldDB" id="A0A1I3Y0M1"/>
<evidence type="ECO:0000256" key="4">
    <source>
        <dbReference type="ARBA" id="ARBA00022989"/>
    </source>
</evidence>
<comment type="subcellular location">
    <subcellularLocation>
        <location evidence="1">Cell membrane</location>
        <topology evidence="1">Multi-pass membrane protein</topology>
    </subcellularLocation>
</comment>
<feature type="transmembrane region" description="Helical" evidence="6">
    <location>
        <begin position="203"/>
        <end position="225"/>
    </location>
</feature>
<gene>
    <name evidence="7" type="ORF">SAMN05518846_110170</name>
</gene>
<evidence type="ECO:0000256" key="5">
    <source>
        <dbReference type="ARBA" id="ARBA00023136"/>
    </source>
</evidence>
<feature type="transmembrane region" description="Helical" evidence="6">
    <location>
        <begin position="29"/>
        <end position="47"/>
    </location>
</feature>
<dbReference type="STRING" id="1884381.SAMN05518846_110170"/>
<evidence type="ECO:0000256" key="3">
    <source>
        <dbReference type="ARBA" id="ARBA00022692"/>
    </source>
</evidence>
<feature type="transmembrane region" description="Helical" evidence="6">
    <location>
        <begin position="237"/>
        <end position="257"/>
    </location>
</feature>
<feature type="transmembrane region" description="Helical" evidence="6">
    <location>
        <begin position="151"/>
        <end position="169"/>
    </location>
</feature>
<name>A0A1I3Y0M1_9BACL</name>
<dbReference type="PANTHER" id="PTHR30482:SF10">
    <property type="entry name" value="HIGH-AFFINITY BRANCHED-CHAIN AMINO ACID TRANSPORT PROTEIN BRAE"/>
    <property type="match status" value="1"/>
</dbReference>
<evidence type="ECO:0000256" key="2">
    <source>
        <dbReference type="ARBA" id="ARBA00022475"/>
    </source>
</evidence>
<proteinExistence type="predicted"/>
<dbReference type="EMBL" id="FORT01000010">
    <property type="protein sequence ID" value="SFK25303.1"/>
    <property type="molecule type" value="Genomic_DNA"/>
</dbReference>
<keyword evidence="8" id="KW-1185">Reference proteome</keyword>
<keyword evidence="5 6" id="KW-0472">Membrane</keyword>
<dbReference type="Proteomes" id="UP000198915">
    <property type="component" value="Unassembled WGS sequence"/>
</dbReference>
<dbReference type="GO" id="GO:0015658">
    <property type="term" value="F:branched-chain amino acid transmembrane transporter activity"/>
    <property type="evidence" value="ECO:0007669"/>
    <property type="project" value="InterPro"/>
</dbReference>
<keyword evidence="3 6" id="KW-0812">Transmembrane</keyword>
<evidence type="ECO:0000313" key="8">
    <source>
        <dbReference type="Proteomes" id="UP000198915"/>
    </source>
</evidence>
<evidence type="ECO:0000256" key="6">
    <source>
        <dbReference type="SAM" id="Phobius"/>
    </source>
</evidence>
<feature type="transmembrane region" description="Helical" evidence="6">
    <location>
        <begin position="7"/>
        <end position="23"/>
    </location>
</feature>
<dbReference type="GO" id="GO:0005886">
    <property type="term" value="C:plasma membrane"/>
    <property type="evidence" value="ECO:0007669"/>
    <property type="project" value="UniProtKB-SubCell"/>
</dbReference>
<dbReference type="Pfam" id="PF02653">
    <property type="entry name" value="BPD_transp_2"/>
    <property type="match status" value="1"/>
</dbReference>
<dbReference type="InterPro" id="IPR043428">
    <property type="entry name" value="LivM-like"/>
</dbReference>
<feature type="transmembrane region" description="Helical" evidence="6">
    <location>
        <begin position="277"/>
        <end position="303"/>
    </location>
</feature>
<dbReference type="CDD" id="cd06581">
    <property type="entry name" value="TM_PBP1_LivM_like"/>
    <property type="match status" value="1"/>
</dbReference>
<organism evidence="7 8">
    <name type="scientific">Brevibacillus centrosporus</name>
    <dbReference type="NCBI Taxonomy" id="54910"/>
    <lineage>
        <taxon>Bacteria</taxon>
        <taxon>Bacillati</taxon>
        <taxon>Bacillota</taxon>
        <taxon>Bacilli</taxon>
        <taxon>Bacillales</taxon>
        <taxon>Paenibacillaceae</taxon>
        <taxon>Brevibacillus</taxon>
    </lineage>
</organism>
<reference evidence="8" key="1">
    <citation type="submission" date="2016-10" db="EMBL/GenBank/DDBJ databases">
        <authorList>
            <person name="Varghese N."/>
            <person name="Submissions S."/>
        </authorList>
    </citation>
    <scope>NUCLEOTIDE SEQUENCE [LARGE SCALE GENOMIC DNA]</scope>
    <source>
        <strain evidence="8">OK042</strain>
    </source>
</reference>
<accession>A0A1I3Y0M1</accession>
<dbReference type="RefSeq" id="WP_092270937.1">
    <property type="nucleotide sequence ID" value="NZ_BJOE01000007.1"/>
</dbReference>
<sequence>MEQLDKKIVLGLLLIALILPLFANEYTLHIVILACFYVILSSSWNLLAGYSGQVSFAHLALSSLGAYTSGLVSLKLGIPPVFSILIGAIAAGIVGIIIGILTLRMSGSYLALTTIAFSEIYRIVISLEYEITNGQVGLSVPGLFGEAGSKITYYYTAIALVVIVVFVGIQKLVQSDFGLTIRAIREDETAAAAMGAKVVRHKVIVFAISSAIAGLAGAFLAHYTLLVSPEMATITEMGIVISMSVIGGLGTFIGPILGGVSLELISEYVKEFGNYHLMIFGLILVLVMRFSPTGLAGLLVSLYTRKRKAEQLSQIRKEA</sequence>
<evidence type="ECO:0000256" key="1">
    <source>
        <dbReference type="ARBA" id="ARBA00004651"/>
    </source>
</evidence>
<keyword evidence="4 6" id="KW-1133">Transmembrane helix</keyword>
<feature type="transmembrane region" description="Helical" evidence="6">
    <location>
        <begin position="59"/>
        <end position="78"/>
    </location>
</feature>
<protein>
    <submittedName>
        <fullName evidence="7">Amino acid/amide ABC transporter membrane protein 2, HAAT family</fullName>
    </submittedName>
</protein>
<dbReference type="InterPro" id="IPR001851">
    <property type="entry name" value="ABC_transp_permease"/>
</dbReference>
<dbReference type="PANTHER" id="PTHR30482">
    <property type="entry name" value="HIGH-AFFINITY BRANCHED-CHAIN AMINO ACID TRANSPORT SYSTEM PERMEASE"/>
    <property type="match status" value="1"/>
</dbReference>
<evidence type="ECO:0000313" key="7">
    <source>
        <dbReference type="EMBL" id="SFK25303.1"/>
    </source>
</evidence>
<feature type="transmembrane region" description="Helical" evidence="6">
    <location>
        <begin position="84"/>
        <end position="103"/>
    </location>
</feature>
<keyword evidence="2" id="KW-1003">Cell membrane</keyword>